<dbReference type="EMBL" id="JARTFS010000018">
    <property type="protein sequence ID" value="MED4403637.1"/>
    <property type="molecule type" value="Genomic_DNA"/>
</dbReference>
<accession>A0ABU6P4Q2</accession>
<dbReference type="InterPro" id="IPR038300">
    <property type="entry name" value="SASP_sf_alpha/beta"/>
</dbReference>
<dbReference type="InterPro" id="IPR050847">
    <property type="entry name" value="SASP_DNA-binding"/>
</dbReference>
<dbReference type="InterPro" id="IPR001448">
    <property type="entry name" value="SASP_alpha/beta-type"/>
</dbReference>
<proteinExistence type="predicted"/>
<reference evidence="2 3" key="1">
    <citation type="submission" date="2023-03" db="EMBL/GenBank/DDBJ databases">
        <title>Bacillus Genome Sequencing.</title>
        <authorList>
            <person name="Dunlap C."/>
        </authorList>
    </citation>
    <scope>NUCLEOTIDE SEQUENCE [LARGE SCALE GENOMIC DNA]</scope>
    <source>
        <strain evidence="2 3">NRS-1717</strain>
    </source>
</reference>
<dbReference type="PANTHER" id="PTHR36107:SF1">
    <property type="entry name" value="SMALL, ACID-SOLUBLE SPORE PROTEIN A"/>
    <property type="match status" value="1"/>
</dbReference>
<dbReference type="RefSeq" id="WP_327998105.1">
    <property type="nucleotide sequence ID" value="NZ_JARTFS010000018.1"/>
</dbReference>
<name>A0ABU6P4Q2_9BACI</name>
<comment type="caution">
    <text evidence="2">The sequence shown here is derived from an EMBL/GenBank/DDBJ whole genome shotgun (WGS) entry which is preliminary data.</text>
</comment>
<keyword evidence="3" id="KW-1185">Reference proteome</keyword>
<protein>
    <submittedName>
        <fullName evidence="2">Alpha/beta-type small acid-soluble spore protein</fullName>
    </submittedName>
</protein>
<evidence type="ECO:0000313" key="3">
    <source>
        <dbReference type="Proteomes" id="UP001342826"/>
    </source>
</evidence>
<evidence type="ECO:0000256" key="1">
    <source>
        <dbReference type="ARBA" id="ARBA00003863"/>
    </source>
</evidence>
<evidence type="ECO:0000313" key="2">
    <source>
        <dbReference type="EMBL" id="MED4403637.1"/>
    </source>
</evidence>
<organism evidence="2 3">
    <name type="scientific">Metabacillus fastidiosus</name>
    <dbReference type="NCBI Taxonomy" id="1458"/>
    <lineage>
        <taxon>Bacteria</taxon>
        <taxon>Bacillati</taxon>
        <taxon>Bacillota</taxon>
        <taxon>Bacilli</taxon>
        <taxon>Bacillales</taxon>
        <taxon>Bacillaceae</taxon>
        <taxon>Metabacillus</taxon>
    </lineage>
</organism>
<comment type="function">
    <text evidence="1">SASP are bound to spore DNA. They are double-stranded DNA-binding proteins that cause DNA to change to an a-like conformation. They protect the DNA backbone from chemical and enzymatic cleavage and are thus involved in dormant spore's high resistance to UV light.</text>
</comment>
<sequence>MARRNRLLVPEAREAVDQLKANIANVANHEDAKFEIAKETGIPLQKGYNGTLTAKEAGKIGGSLGGNMVKEMIRIAQEKLQNKDKG</sequence>
<dbReference type="Pfam" id="PF00269">
    <property type="entry name" value="SASP"/>
    <property type="match status" value="1"/>
</dbReference>
<dbReference type="PANTHER" id="PTHR36107">
    <property type="entry name" value="SMALL, ACID-SOLUBLE SPORE PROTEIN A"/>
    <property type="match status" value="1"/>
</dbReference>
<gene>
    <name evidence="2" type="ORF">P9271_20205</name>
</gene>
<dbReference type="Gene3D" id="6.10.10.80">
    <property type="entry name" value="Small, acid-soluble spore protein, alpha/beta type-like"/>
    <property type="match status" value="1"/>
</dbReference>
<dbReference type="Proteomes" id="UP001342826">
    <property type="component" value="Unassembled WGS sequence"/>
</dbReference>